<feature type="non-terminal residue" evidence="1">
    <location>
        <position position="111"/>
    </location>
</feature>
<evidence type="ECO:0000313" key="1">
    <source>
        <dbReference type="EMBL" id="SVD84964.1"/>
    </source>
</evidence>
<dbReference type="AlphaFoldDB" id="A0A382YP20"/>
<gene>
    <name evidence="1" type="ORF">METZ01_LOCUS437818</name>
</gene>
<organism evidence="1">
    <name type="scientific">marine metagenome</name>
    <dbReference type="NCBI Taxonomy" id="408172"/>
    <lineage>
        <taxon>unclassified sequences</taxon>
        <taxon>metagenomes</taxon>
        <taxon>ecological metagenomes</taxon>
    </lineage>
</organism>
<dbReference type="Gene3D" id="2.60.120.200">
    <property type="match status" value="1"/>
</dbReference>
<sequence>MKSNFIYRAVSFFLVSQMGLAQNNSLSFDGDGDHVSIGAEAVGKPCTAELWVKRRSDTGFQILLEKSNFSFRLEQWAASNKVGYTKDGTYDTHFNYVAPEEEWVHLAIVAT</sequence>
<dbReference type="SUPFAM" id="SSF49899">
    <property type="entry name" value="Concanavalin A-like lectins/glucanases"/>
    <property type="match status" value="1"/>
</dbReference>
<dbReference type="InterPro" id="IPR013320">
    <property type="entry name" value="ConA-like_dom_sf"/>
</dbReference>
<accession>A0A382YP20</accession>
<reference evidence="1" key="1">
    <citation type="submission" date="2018-05" db="EMBL/GenBank/DDBJ databases">
        <authorList>
            <person name="Lanie J.A."/>
            <person name="Ng W.-L."/>
            <person name="Kazmierczak K.M."/>
            <person name="Andrzejewski T.M."/>
            <person name="Davidsen T.M."/>
            <person name="Wayne K.J."/>
            <person name="Tettelin H."/>
            <person name="Glass J.I."/>
            <person name="Rusch D."/>
            <person name="Podicherti R."/>
            <person name="Tsui H.-C.T."/>
            <person name="Winkler M.E."/>
        </authorList>
    </citation>
    <scope>NUCLEOTIDE SEQUENCE</scope>
</reference>
<protein>
    <submittedName>
        <fullName evidence="1">Uncharacterized protein</fullName>
    </submittedName>
</protein>
<dbReference type="EMBL" id="UINC01177364">
    <property type="protein sequence ID" value="SVD84964.1"/>
    <property type="molecule type" value="Genomic_DNA"/>
</dbReference>
<proteinExistence type="predicted"/>
<name>A0A382YP20_9ZZZZ</name>